<dbReference type="EMBL" id="CP039126">
    <property type="protein sequence ID" value="QMW78236.1"/>
    <property type="molecule type" value="Genomic_DNA"/>
</dbReference>
<evidence type="ECO:0000313" key="8">
    <source>
        <dbReference type="EMBL" id="QBE98604.1"/>
    </source>
</evidence>
<dbReference type="GO" id="GO:0048476">
    <property type="term" value="C:Holliday junction resolvase complex"/>
    <property type="evidence" value="ECO:0007669"/>
    <property type="project" value="UniProtKB-UniRule"/>
</dbReference>
<dbReference type="HAMAP" id="MF_00031">
    <property type="entry name" value="DNA_HJ_migration_RuvA"/>
    <property type="match status" value="1"/>
</dbReference>
<dbReference type="Pfam" id="PF14520">
    <property type="entry name" value="HHH_5"/>
    <property type="match status" value="1"/>
</dbReference>
<proteinExistence type="inferred from homology"/>
<feature type="region of interest" description="Domain I" evidence="6">
    <location>
        <begin position="1"/>
        <end position="64"/>
    </location>
</feature>
<sequence>MIAYLKGEVVEIEEEKLILECGDIGYNISMPASALDGTLRPGQEVKIHTHLHVREDAMQLYGFLTRDDLKMFRMLLGVSGIGPKAALGILSGLSADELRFAVLSDDIKTISRAPGVGKKTAQKMILELKDKLDLQEAFDTKTMHVQEASQAETGDLVDAKKEAVQALTALGYSGSEALRAVKQVDVSPDMNVEEILKQALKKMNF</sequence>
<dbReference type="SUPFAM" id="SSF46929">
    <property type="entry name" value="DNA helicase RuvA subunit, C-terminal domain"/>
    <property type="match status" value="1"/>
</dbReference>
<keyword evidence="8" id="KW-0067">ATP-binding</keyword>
<reference evidence="9 11" key="2">
    <citation type="submission" date="2019-04" db="EMBL/GenBank/DDBJ databases">
        <authorList>
            <person name="Schori C."/>
            <person name="Ahrens C."/>
        </authorList>
    </citation>
    <scope>NUCLEOTIDE SEQUENCE [LARGE SCALE GENOMIC DNA]</scope>
    <source>
        <strain evidence="9 11">DSM 2950</strain>
    </source>
</reference>
<dbReference type="CDD" id="cd14332">
    <property type="entry name" value="UBA_RuvA_C"/>
    <property type="match status" value="1"/>
</dbReference>
<dbReference type="RefSeq" id="WP_018597994.1">
    <property type="nucleotide sequence ID" value="NZ_AP031416.1"/>
</dbReference>
<dbReference type="Proteomes" id="UP000515789">
    <property type="component" value="Chromosome"/>
</dbReference>
<dbReference type="InterPro" id="IPR013849">
    <property type="entry name" value="DNA_helicase_Holl-junc_RuvA_I"/>
</dbReference>
<accession>A0A4P6M0N3</accession>
<dbReference type="GO" id="GO:0006281">
    <property type="term" value="P:DNA repair"/>
    <property type="evidence" value="ECO:0007669"/>
    <property type="project" value="UniProtKB-UniRule"/>
</dbReference>
<dbReference type="KEGG" id="bpro:PMF13cell1_04170"/>
<dbReference type="InterPro" id="IPR012340">
    <property type="entry name" value="NA-bd_OB-fold"/>
</dbReference>
<dbReference type="GO" id="GO:0009378">
    <property type="term" value="F:four-way junction helicase activity"/>
    <property type="evidence" value="ECO:0007669"/>
    <property type="project" value="InterPro"/>
</dbReference>
<keyword evidence="2 6" id="KW-0227">DNA damage</keyword>
<organism evidence="8 10">
    <name type="scientific">Blautia producta</name>
    <dbReference type="NCBI Taxonomy" id="33035"/>
    <lineage>
        <taxon>Bacteria</taxon>
        <taxon>Bacillati</taxon>
        <taxon>Bacillota</taxon>
        <taxon>Clostridia</taxon>
        <taxon>Lachnospirales</taxon>
        <taxon>Lachnospiraceae</taxon>
        <taxon>Blautia</taxon>
    </lineage>
</organism>
<dbReference type="Gene3D" id="1.10.8.10">
    <property type="entry name" value="DNA helicase RuvA subunit, C-terminal domain"/>
    <property type="match status" value="1"/>
</dbReference>
<keyword evidence="4 6" id="KW-0233">DNA recombination</keyword>
<dbReference type="InterPro" id="IPR003583">
    <property type="entry name" value="Hlx-hairpin-Hlx_DNA-bd_motif"/>
</dbReference>
<dbReference type="AlphaFoldDB" id="A0A4P6M0N3"/>
<dbReference type="InterPro" id="IPR011114">
    <property type="entry name" value="RuvA_C"/>
</dbReference>
<comment type="function">
    <text evidence="6">The RuvA-RuvB-RuvC complex processes Holliday junction (HJ) DNA during genetic recombination and DNA repair, while the RuvA-RuvB complex plays an important role in the rescue of blocked DNA replication forks via replication fork reversal (RFR). RuvA specifically binds to HJ cruciform DNA, conferring on it an open structure. The RuvB hexamer acts as an ATP-dependent pump, pulling dsDNA into and through the RuvAB complex. HJ branch migration allows RuvC to scan DNA until it finds its consensus sequence, where it cleaves and resolves the cruciform DNA.</text>
</comment>
<protein>
    <recommendedName>
        <fullName evidence="6">Holliday junction branch migration complex subunit RuvA</fullName>
    </recommendedName>
</protein>
<dbReference type="Pfam" id="PF07499">
    <property type="entry name" value="RuvA_C"/>
    <property type="match status" value="1"/>
</dbReference>
<evidence type="ECO:0000256" key="1">
    <source>
        <dbReference type="ARBA" id="ARBA00022490"/>
    </source>
</evidence>
<comment type="subcellular location">
    <subcellularLocation>
        <location evidence="6">Cytoplasm</location>
    </subcellularLocation>
</comment>
<dbReference type="Gene3D" id="2.40.50.140">
    <property type="entry name" value="Nucleic acid-binding proteins"/>
    <property type="match status" value="1"/>
</dbReference>
<evidence type="ECO:0000313" key="9">
    <source>
        <dbReference type="EMBL" id="QMW78236.1"/>
    </source>
</evidence>
<keyword evidence="1 6" id="KW-0963">Cytoplasm</keyword>
<evidence type="ECO:0000259" key="7">
    <source>
        <dbReference type="SMART" id="SM00278"/>
    </source>
</evidence>
<dbReference type="SUPFAM" id="SSF50249">
    <property type="entry name" value="Nucleic acid-binding proteins"/>
    <property type="match status" value="1"/>
</dbReference>
<comment type="domain">
    <text evidence="6">Has three domains with a flexible linker between the domains II and III and assumes an 'L' shape. Domain III is highly mobile and contacts RuvB.</text>
</comment>
<name>A0A4P6M0N3_9FIRM</name>
<comment type="similarity">
    <text evidence="6">Belongs to the RuvA family.</text>
</comment>
<dbReference type="Pfam" id="PF01330">
    <property type="entry name" value="RuvA_N"/>
    <property type="match status" value="1"/>
</dbReference>
<dbReference type="NCBIfam" id="TIGR00084">
    <property type="entry name" value="ruvA"/>
    <property type="match status" value="1"/>
</dbReference>
<dbReference type="SUPFAM" id="SSF47781">
    <property type="entry name" value="RuvA domain 2-like"/>
    <property type="match status" value="1"/>
</dbReference>
<dbReference type="GO" id="GO:0006310">
    <property type="term" value="P:DNA recombination"/>
    <property type="evidence" value="ECO:0007669"/>
    <property type="project" value="UniProtKB-UniRule"/>
</dbReference>
<evidence type="ECO:0000313" key="10">
    <source>
        <dbReference type="Proteomes" id="UP000289794"/>
    </source>
</evidence>
<evidence type="ECO:0000256" key="3">
    <source>
        <dbReference type="ARBA" id="ARBA00023125"/>
    </source>
</evidence>
<dbReference type="SMART" id="SM00278">
    <property type="entry name" value="HhH1"/>
    <property type="match status" value="2"/>
</dbReference>
<keyword evidence="8" id="KW-0547">Nucleotide-binding</keyword>
<dbReference type="GeneID" id="75050737"/>
<keyword evidence="8" id="KW-0378">Hydrolase</keyword>
<feature type="region of interest" description="Domain III" evidence="6">
    <location>
        <begin position="157"/>
        <end position="205"/>
    </location>
</feature>
<keyword evidence="5 6" id="KW-0234">DNA repair</keyword>
<dbReference type="GO" id="GO:0005524">
    <property type="term" value="F:ATP binding"/>
    <property type="evidence" value="ECO:0007669"/>
    <property type="project" value="InterPro"/>
</dbReference>
<dbReference type="GO" id="GO:0016787">
    <property type="term" value="F:hydrolase activity"/>
    <property type="evidence" value="ECO:0007669"/>
    <property type="project" value="UniProtKB-KW"/>
</dbReference>
<evidence type="ECO:0000256" key="6">
    <source>
        <dbReference type="HAMAP-Rule" id="MF_00031"/>
    </source>
</evidence>
<dbReference type="GO" id="GO:0009379">
    <property type="term" value="C:Holliday junction helicase complex"/>
    <property type="evidence" value="ECO:0007669"/>
    <property type="project" value="InterPro"/>
</dbReference>
<keyword evidence="3 6" id="KW-0238">DNA-binding</keyword>
<evidence type="ECO:0000313" key="11">
    <source>
        <dbReference type="Proteomes" id="UP000515789"/>
    </source>
</evidence>
<keyword evidence="8" id="KW-0347">Helicase</keyword>
<dbReference type="InterPro" id="IPR010994">
    <property type="entry name" value="RuvA_2-like"/>
</dbReference>
<gene>
    <name evidence="6 8" type="primary">ruvA</name>
    <name evidence="9" type="ORF">E5259_11860</name>
    <name evidence="8" type="ORF">PMF13cell1_04170</name>
</gene>
<dbReference type="Proteomes" id="UP000289794">
    <property type="component" value="Chromosome"/>
</dbReference>
<feature type="domain" description="Helix-hairpin-helix DNA-binding motif class 1" evidence="7">
    <location>
        <begin position="108"/>
        <end position="127"/>
    </location>
</feature>
<dbReference type="GO" id="GO:0005737">
    <property type="term" value="C:cytoplasm"/>
    <property type="evidence" value="ECO:0007669"/>
    <property type="project" value="UniProtKB-SubCell"/>
</dbReference>
<feature type="domain" description="Helix-hairpin-helix DNA-binding motif class 1" evidence="7">
    <location>
        <begin position="73"/>
        <end position="92"/>
    </location>
</feature>
<comment type="subunit">
    <text evidence="6">Homotetramer. Forms an RuvA(8)-RuvB(12)-Holliday junction (HJ) complex. HJ DNA is sandwiched between 2 RuvA tetramers; dsDNA enters through RuvA and exits via RuvB. An RuvB hexamer assembles on each DNA strand where it exits the tetramer. Each RuvB hexamer is contacted by two RuvA subunits (via domain III) on 2 adjacent RuvB subunits; this complex drives branch migration. In the full resolvosome a probable DNA-RuvA(4)-RuvB(12)-RuvC(2) complex forms which resolves the HJ.</text>
</comment>
<dbReference type="InterPro" id="IPR000085">
    <property type="entry name" value="RuvA"/>
</dbReference>
<evidence type="ECO:0000256" key="4">
    <source>
        <dbReference type="ARBA" id="ARBA00023172"/>
    </source>
</evidence>
<dbReference type="EMBL" id="CP035945">
    <property type="protein sequence ID" value="QBE98604.1"/>
    <property type="molecule type" value="Genomic_DNA"/>
</dbReference>
<dbReference type="InterPro" id="IPR036267">
    <property type="entry name" value="RuvA_C_sf"/>
</dbReference>
<evidence type="ECO:0000256" key="5">
    <source>
        <dbReference type="ARBA" id="ARBA00023204"/>
    </source>
</evidence>
<reference evidence="8 10" key="1">
    <citation type="submission" date="2019-01" db="EMBL/GenBank/DDBJ databases">
        <title>PMF-metabolizing Aryl O-demethylase.</title>
        <authorList>
            <person name="Kim M."/>
        </authorList>
    </citation>
    <scope>NUCLEOTIDE SEQUENCE [LARGE SCALE GENOMIC DNA]</scope>
    <source>
        <strain evidence="8 10">PMF1</strain>
    </source>
</reference>
<dbReference type="GO" id="GO:0000400">
    <property type="term" value="F:four-way junction DNA binding"/>
    <property type="evidence" value="ECO:0007669"/>
    <property type="project" value="UniProtKB-UniRule"/>
</dbReference>
<dbReference type="Gene3D" id="1.10.150.20">
    <property type="entry name" value="5' to 3' exonuclease, C-terminal subdomain"/>
    <property type="match status" value="1"/>
</dbReference>
<comment type="caution">
    <text evidence="6">Lacks conserved residue(s) required for the propagation of feature annotation.</text>
</comment>
<evidence type="ECO:0000256" key="2">
    <source>
        <dbReference type="ARBA" id="ARBA00022763"/>
    </source>
</evidence>